<keyword evidence="3" id="KW-1185">Reference proteome</keyword>
<dbReference type="AlphaFoldDB" id="A0A543PA34"/>
<proteinExistence type="predicted"/>
<gene>
    <name evidence="2" type="ORF">FHU33_0295</name>
</gene>
<accession>A0A543PA34</accession>
<feature type="region of interest" description="Disordered" evidence="1">
    <location>
        <begin position="1"/>
        <end position="36"/>
    </location>
</feature>
<evidence type="ECO:0000256" key="1">
    <source>
        <dbReference type="SAM" id="MobiDB-lite"/>
    </source>
</evidence>
<feature type="region of interest" description="Disordered" evidence="1">
    <location>
        <begin position="60"/>
        <end position="162"/>
    </location>
</feature>
<dbReference type="EMBL" id="VFQE01000001">
    <property type="protein sequence ID" value="TQN40943.1"/>
    <property type="molecule type" value="Genomic_DNA"/>
</dbReference>
<feature type="compositionally biased region" description="Low complexity" evidence="1">
    <location>
        <begin position="96"/>
        <end position="136"/>
    </location>
</feature>
<reference evidence="2 3" key="1">
    <citation type="submission" date="2019-06" db="EMBL/GenBank/DDBJ databases">
        <title>Sequencing the genomes of 1000 actinobacteria strains.</title>
        <authorList>
            <person name="Klenk H.-P."/>
        </authorList>
    </citation>
    <scope>NUCLEOTIDE SEQUENCE [LARGE SCALE GENOMIC DNA]</scope>
    <source>
        <strain evidence="2 3">DSM 46837</strain>
    </source>
</reference>
<name>A0A543PA34_9ACTN</name>
<organism evidence="2 3">
    <name type="scientific">Blastococcus colisei</name>
    <dbReference type="NCBI Taxonomy" id="1564162"/>
    <lineage>
        <taxon>Bacteria</taxon>
        <taxon>Bacillati</taxon>
        <taxon>Actinomycetota</taxon>
        <taxon>Actinomycetes</taxon>
        <taxon>Geodermatophilales</taxon>
        <taxon>Geodermatophilaceae</taxon>
        <taxon>Blastococcus</taxon>
    </lineage>
</organism>
<evidence type="ECO:0000313" key="2">
    <source>
        <dbReference type="EMBL" id="TQN40943.1"/>
    </source>
</evidence>
<sequence>MNEPDRQPTLQQPEVAADASTARPRSPWHPSRIPSHLGRARTSTVVLSLLFLAIGTLWLQIRPDPDRPSTAGTGTEQPAVETTPAPETTPPEETTDPAPSTAPTPSTGPTSTPTRTPTGTPTGTPDGTPDGTTTPEETTDEDTPTTSAPSLPTETGTGSAPG</sequence>
<dbReference type="Proteomes" id="UP000319865">
    <property type="component" value="Unassembled WGS sequence"/>
</dbReference>
<evidence type="ECO:0000313" key="3">
    <source>
        <dbReference type="Proteomes" id="UP000319865"/>
    </source>
</evidence>
<feature type="compositionally biased region" description="Low complexity" evidence="1">
    <location>
        <begin position="75"/>
        <end position="86"/>
    </location>
</feature>
<feature type="compositionally biased region" description="Polar residues" evidence="1">
    <location>
        <begin position="152"/>
        <end position="162"/>
    </location>
</feature>
<comment type="caution">
    <text evidence="2">The sequence shown here is derived from an EMBL/GenBank/DDBJ whole genome shotgun (WGS) entry which is preliminary data.</text>
</comment>
<protein>
    <submittedName>
        <fullName evidence="2">Uncharacterized protein</fullName>
    </submittedName>
</protein>
<dbReference type="RefSeq" id="WP_170182284.1">
    <property type="nucleotide sequence ID" value="NZ_VFQE01000001.1"/>
</dbReference>